<sequence>MYEEQGRISDLQAIFLLIGTVAATAIVFLPGLTAATTGRDSWLTALLAAIPGLYVAFLVSALGRLFPGQTLVQYLEQILGGPAGKAAGLYYLFFFLQTNAIIVRELGELIATAIMPRTPQVVFAILMVAVCAYGVSQGLEVIARVMELTYPLILALFGLMLILVSGHMQFSRLLPVLEHGIRPVLLASLDPFAWRGEIIVLAMFLPYLARPARGRRNAIIAVLLTSLLLVLDALASTTVFGVTTARLNYPTFELVRLAGIGQFLTRLDAVWIVIWLFGMFGKVGIFLYATVMAATHLFKLREARPLIAPLSILTIALSLSQFANNPQMIAFLTGPFVAYSFSVEWFIPTILLLTARLRGISTPKK</sequence>
<evidence type="ECO:0000313" key="9">
    <source>
        <dbReference type="EMBL" id="OAT85514.1"/>
    </source>
</evidence>
<protein>
    <submittedName>
        <fullName evidence="9">Uncharacterized protein</fullName>
    </submittedName>
</protein>
<feature type="transmembrane region" description="Helical" evidence="8">
    <location>
        <begin position="118"/>
        <end position="136"/>
    </location>
</feature>
<dbReference type="InterPro" id="IPR004761">
    <property type="entry name" value="Spore_GerAB"/>
</dbReference>
<keyword evidence="3" id="KW-0813">Transport</keyword>
<reference evidence="9 10" key="1">
    <citation type="submission" date="2016-04" db="EMBL/GenBank/DDBJ databases">
        <authorList>
            <person name="Evans L.H."/>
            <person name="Alamgir A."/>
            <person name="Owens N."/>
            <person name="Weber N.D."/>
            <person name="Virtaneva K."/>
            <person name="Barbian K."/>
            <person name="Babar A."/>
            <person name="Rosenke K."/>
        </authorList>
    </citation>
    <scope>NUCLEOTIDE SEQUENCE [LARGE SCALE GENOMIC DNA]</scope>
    <source>
        <strain evidence="9 10">LMa1</strain>
    </source>
</reference>
<evidence type="ECO:0000256" key="1">
    <source>
        <dbReference type="ARBA" id="ARBA00004141"/>
    </source>
</evidence>
<evidence type="ECO:0000256" key="3">
    <source>
        <dbReference type="ARBA" id="ARBA00022448"/>
    </source>
</evidence>
<comment type="similarity">
    <text evidence="2">Belongs to the amino acid-polyamine-organocation (APC) superfamily. Spore germination protein (SGP) (TC 2.A.3.9) family.</text>
</comment>
<dbReference type="GO" id="GO:0009847">
    <property type="term" value="P:spore germination"/>
    <property type="evidence" value="ECO:0007669"/>
    <property type="project" value="InterPro"/>
</dbReference>
<dbReference type="AlphaFoldDB" id="A0A1B7LH38"/>
<comment type="subcellular location">
    <subcellularLocation>
        <location evidence="1">Membrane</location>
        <topology evidence="1">Multi-pass membrane protein</topology>
    </subcellularLocation>
</comment>
<keyword evidence="4" id="KW-0309">Germination</keyword>
<organism evidence="9 10">
    <name type="scientific">Desulfotomaculum copahuensis</name>
    <dbReference type="NCBI Taxonomy" id="1838280"/>
    <lineage>
        <taxon>Bacteria</taxon>
        <taxon>Bacillati</taxon>
        <taxon>Bacillota</taxon>
        <taxon>Clostridia</taxon>
        <taxon>Eubacteriales</taxon>
        <taxon>Desulfotomaculaceae</taxon>
        <taxon>Desulfotomaculum</taxon>
    </lineage>
</organism>
<dbReference type="STRING" id="1838280.A6M21_06265"/>
<keyword evidence="10" id="KW-1185">Reference proteome</keyword>
<feature type="transmembrane region" description="Helical" evidence="8">
    <location>
        <begin position="12"/>
        <end position="36"/>
    </location>
</feature>
<dbReference type="Proteomes" id="UP000078532">
    <property type="component" value="Unassembled WGS sequence"/>
</dbReference>
<keyword evidence="7 8" id="KW-0472">Membrane</keyword>
<dbReference type="Gene3D" id="1.20.1740.10">
    <property type="entry name" value="Amino acid/polyamine transporter I"/>
    <property type="match status" value="1"/>
</dbReference>
<evidence type="ECO:0000256" key="5">
    <source>
        <dbReference type="ARBA" id="ARBA00022692"/>
    </source>
</evidence>
<feature type="transmembrane region" description="Helical" evidence="8">
    <location>
        <begin position="269"/>
        <end position="294"/>
    </location>
</feature>
<feature type="transmembrane region" description="Helical" evidence="8">
    <location>
        <begin position="336"/>
        <end position="355"/>
    </location>
</feature>
<dbReference type="EMBL" id="LYVF01000062">
    <property type="protein sequence ID" value="OAT85514.1"/>
    <property type="molecule type" value="Genomic_DNA"/>
</dbReference>
<name>A0A1B7LH38_9FIRM</name>
<dbReference type="PANTHER" id="PTHR34975:SF2">
    <property type="entry name" value="SPORE GERMINATION PROTEIN A2"/>
    <property type="match status" value="1"/>
</dbReference>
<keyword evidence="5 8" id="KW-0812">Transmembrane</keyword>
<evidence type="ECO:0000256" key="4">
    <source>
        <dbReference type="ARBA" id="ARBA00022544"/>
    </source>
</evidence>
<evidence type="ECO:0000256" key="8">
    <source>
        <dbReference type="SAM" id="Phobius"/>
    </source>
</evidence>
<feature type="transmembrane region" description="Helical" evidence="8">
    <location>
        <begin position="42"/>
        <end position="66"/>
    </location>
</feature>
<dbReference type="NCBIfam" id="TIGR00912">
    <property type="entry name" value="2A0309"/>
    <property type="match status" value="1"/>
</dbReference>
<feature type="transmembrane region" description="Helical" evidence="8">
    <location>
        <begin position="192"/>
        <end position="209"/>
    </location>
</feature>
<feature type="transmembrane region" description="Helical" evidence="8">
    <location>
        <begin position="87"/>
        <end position="106"/>
    </location>
</feature>
<proteinExistence type="inferred from homology"/>
<accession>A0A1B7LH38</accession>
<evidence type="ECO:0000256" key="7">
    <source>
        <dbReference type="ARBA" id="ARBA00023136"/>
    </source>
</evidence>
<feature type="transmembrane region" description="Helical" evidence="8">
    <location>
        <begin position="306"/>
        <end position="324"/>
    </location>
</feature>
<evidence type="ECO:0000256" key="6">
    <source>
        <dbReference type="ARBA" id="ARBA00022989"/>
    </source>
</evidence>
<feature type="transmembrane region" description="Helical" evidence="8">
    <location>
        <begin position="148"/>
        <end position="168"/>
    </location>
</feature>
<keyword evidence="6 8" id="KW-1133">Transmembrane helix</keyword>
<comment type="caution">
    <text evidence="9">The sequence shown here is derived from an EMBL/GenBank/DDBJ whole genome shotgun (WGS) entry which is preliminary data.</text>
</comment>
<gene>
    <name evidence="9" type="ORF">A6M21_06265</name>
</gene>
<feature type="transmembrane region" description="Helical" evidence="8">
    <location>
        <begin position="221"/>
        <end position="249"/>
    </location>
</feature>
<dbReference type="GO" id="GO:0016020">
    <property type="term" value="C:membrane"/>
    <property type="evidence" value="ECO:0007669"/>
    <property type="project" value="UniProtKB-SubCell"/>
</dbReference>
<dbReference type="PANTHER" id="PTHR34975">
    <property type="entry name" value="SPORE GERMINATION PROTEIN A2"/>
    <property type="match status" value="1"/>
</dbReference>
<evidence type="ECO:0000313" key="10">
    <source>
        <dbReference type="Proteomes" id="UP000078532"/>
    </source>
</evidence>
<dbReference type="Pfam" id="PF03845">
    <property type="entry name" value="Spore_permease"/>
    <property type="match status" value="1"/>
</dbReference>
<evidence type="ECO:0000256" key="2">
    <source>
        <dbReference type="ARBA" id="ARBA00007998"/>
    </source>
</evidence>